<gene>
    <name evidence="7" type="ORF">BCR37DRAFT_344635</name>
</gene>
<evidence type="ECO:0000256" key="6">
    <source>
        <dbReference type="SAM" id="Phobius"/>
    </source>
</evidence>
<dbReference type="CDD" id="cd12829">
    <property type="entry name" value="Alr1p-like"/>
    <property type="match status" value="1"/>
</dbReference>
<organism evidence="7 8">
    <name type="scientific">Protomyces lactucae-debilis</name>
    <dbReference type="NCBI Taxonomy" id="2754530"/>
    <lineage>
        <taxon>Eukaryota</taxon>
        <taxon>Fungi</taxon>
        <taxon>Dikarya</taxon>
        <taxon>Ascomycota</taxon>
        <taxon>Taphrinomycotina</taxon>
        <taxon>Taphrinomycetes</taxon>
        <taxon>Taphrinales</taxon>
        <taxon>Protomycetaceae</taxon>
        <taxon>Protomyces</taxon>
    </lineage>
</organism>
<keyword evidence="5 6" id="KW-0472">Membrane</keyword>
<evidence type="ECO:0000256" key="4">
    <source>
        <dbReference type="ARBA" id="ARBA00022989"/>
    </source>
</evidence>
<dbReference type="InterPro" id="IPR045861">
    <property type="entry name" value="CorA_cytoplasmic_dom"/>
</dbReference>
<dbReference type="InterPro" id="IPR044089">
    <property type="entry name" value="Alr1-like"/>
</dbReference>
<accession>A0A1Y2FS56</accession>
<dbReference type="Pfam" id="PF01544">
    <property type="entry name" value="CorA"/>
    <property type="match status" value="1"/>
</dbReference>
<evidence type="ECO:0000256" key="5">
    <source>
        <dbReference type="ARBA" id="ARBA00023136"/>
    </source>
</evidence>
<dbReference type="RefSeq" id="XP_040727027.1">
    <property type="nucleotide sequence ID" value="XM_040867577.1"/>
</dbReference>
<dbReference type="GO" id="GO:0005886">
    <property type="term" value="C:plasma membrane"/>
    <property type="evidence" value="ECO:0007669"/>
    <property type="project" value="TreeGrafter"/>
</dbReference>
<dbReference type="SUPFAM" id="SSF143865">
    <property type="entry name" value="CorA soluble domain-like"/>
    <property type="match status" value="1"/>
</dbReference>
<name>A0A1Y2FS56_PROLT</name>
<evidence type="ECO:0000256" key="1">
    <source>
        <dbReference type="ARBA" id="ARBA00004141"/>
    </source>
</evidence>
<dbReference type="GO" id="GO:0015095">
    <property type="term" value="F:magnesium ion transmembrane transporter activity"/>
    <property type="evidence" value="ECO:0007669"/>
    <property type="project" value="InterPro"/>
</dbReference>
<comment type="subcellular location">
    <subcellularLocation>
        <location evidence="1">Membrane</location>
        <topology evidence="1">Multi-pass membrane protein</topology>
    </subcellularLocation>
</comment>
<evidence type="ECO:0000313" key="7">
    <source>
        <dbReference type="EMBL" id="ORY85545.1"/>
    </source>
</evidence>
<dbReference type="InterPro" id="IPR045863">
    <property type="entry name" value="CorA_TM1_TM2"/>
</dbReference>
<comment type="caution">
    <text evidence="7">The sequence shown here is derived from an EMBL/GenBank/DDBJ whole genome shotgun (WGS) entry which is preliminary data.</text>
</comment>
<dbReference type="EMBL" id="MCFI01000004">
    <property type="protein sequence ID" value="ORY85545.1"/>
    <property type="molecule type" value="Genomic_DNA"/>
</dbReference>
<dbReference type="InterPro" id="IPR002523">
    <property type="entry name" value="MgTranspt_CorA/ZnTranspt_ZntB"/>
</dbReference>
<dbReference type="PANTHER" id="PTHR21535">
    <property type="entry name" value="MAGNESIUM AND COBALT TRANSPORT PROTEIN/MITOCHONDRIAL IMPORT INNER MEMBRANE TRANSLOCASE SUBUNIT TIM8"/>
    <property type="match status" value="1"/>
</dbReference>
<dbReference type="PANTHER" id="PTHR21535:SF55">
    <property type="entry name" value="MAGNESIUM TRANSPORTER ALR1-RELATED"/>
    <property type="match status" value="1"/>
</dbReference>
<dbReference type="Gene3D" id="3.30.460.20">
    <property type="entry name" value="CorA soluble domain-like"/>
    <property type="match status" value="1"/>
</dbReference>
<evidence type="ECO:0000256" key="2">
    <source>
        <dbReference type="ARBA" id="ARBA00009765"/>
    </source>
</evidence>
<sequence length="357" mass="40950">MERNQNAPDRFSFFTSERDETVHAPSISGLLGESKARSFKDLFRADQGIWWLDVLCPSDLEMRILAKAFGIHPLTAEDIRVQETREKVELFKSYYFVCFRSFDHDKDSEDFLEPVNIYLVVFKEGILSFHFEPTMHPANVRRRIRQLRDYLHVSSDWISYAIIDDITDVFMPSIHEMEQETDAIEDAVLIARSDDSGAMLRRIGECRKRVMALFRLLFGKADVIKQFAKRSHEGLSNGERSSDVGLYLGDIQDHVITMTQTLVQIEKILSRSHANYLAQLSVDSISMNNRLNKALGKITFIATMLVPCTLLTSAFGMNVAVPGRDVNSLWPFFTLCGSMVLFVFICFLYARRRGAFQ</sequence>
<evidence type="ECO:0000256" key="3">
    <source>
        <dbReference type="ARBA" id="ARBA00022692"/>
    </source>
</evidence>
<dbReference type="GeneID" id="63784176"/>
<feature type="transmembrane region" description="Helical" evidence="6">
    <location>
        <begin position="294"/>
        <end position="317"/>
    </location>
</feature>
<keyword evidence="8" id="KW-1185">Reference proteome</keyword>
<dbReference type="OMA" id="VFKTVCY"/>
<protein>
    <submittedName>
        <fullName evidence="7">Uncharacterized protein</fullName>
    </submittedName>
</protein>
<dbReference type="Gene3D" id="1.20.58.340">
    <property type="entry name" value="Magnesium transport protein CorA, transmembrane region"/>
    <property type="match status" value="2"/>
</dbReference>
<keyword evidence="3 6" id="KW-0812">Transmembrane</keyword>
<reference evidence="7 8" key="1">
    <citation type="submission" date="2016-07" db="EMBL/GenBank/DDBJ databases">
        <title>Pervasive Adenine N6-methylation of Active Genes in Fungi.</title>
        <authorList>
            <consortium name="DOE Joint Genome Institute"/>
            <person name="Mondo S.J."/>
            <person name="Dannebaum R.O."/>
            <person name="Kuo R.C."/>
            <person name="Labutti K."/>
            <person name="Haridas S."/>
            <person name="Kuo A."/>
            <person name="Salamov A."/>
            <person name="Ahrendt S.R."/>
            <person name="Lipzen A."/>
            <person name="Sullivan W."/>
            <person name="Andreopoulos W.B."/>
            <person name="Clum A."/>
            <person name="Lindquist E."/>
            <person name="Daum C."/>
            <person name="Ramamoorthy G.K."/>
            <person name="Gryganskyi A."/>
            <person name="Culley D."/>
            <person name="Magnuson J.K."/>
            <person name="James T.Y."/>
            <person name="O'Malley M.A."/>
            <person name="Stajich J.E."/>
            <person name="Spatafora J.W."/>
            <person name="Visel A."/>
            <person name="Grigoriev I.V."/>
        </authorList>
    </citation>
    <scope>NUCLEOTIDE SEQUENCE [LARGE SCALE GENOMIC DNA]</scope>
    <source>
        <strain evidence="7 8">12-1054</strain>
    </source>
</reference>
<dbReference type="AlphaFoldDB" id="A0A1Y2FS56"/>
<evidence type="ECO:0000313" key="8">
    <source>
        <dbReference type="Proteomes" id="UP000193685"/>
    </source>
</evidence>
<dbReference type="GO" id="GO:0010961">
    <property type="term" value="P:intracellular magnesium ion homeostasis"/>
    <property type="evidence" value="ECO:0007669"/>
    <property type="project" value="TreeGrafter"/>
</dbReference>
<feature type="transmembrane region" description="Helical" evidence="6">
    <location>
        <begin position="329"/>
        <end position="350"/>
    </location>
</feature>
<dbReference type="SUPFAM" id="SSF144083">
    <property type="entry name" value="Magnesium transport protein CorA, transmembrane region"/>
    <property type="match status" value="1"/>
</dbReference>
<dbReference type="Proteomes" id="UP000193685">
    <property type="component" value="Unassembled WGS sequence"/>
</dbReference>
<keyword evidence="4 6" id="KW-1133">Transmembrane helix</keyword>
<proteinExistence type="inferred from homology"/>
<dbReference type="STRING" id="56484.A0A1Y2FS56"/>
<dbReference type="OrthoDB" id="29879at2759"/>
<comment type="similarity">
    <text evidence="2">Belongs to the CorA metal ion transporter (MIT) (TC 1.A.35) family.</text>
</comment>